<name>A0A1W2D5M0_9FIRM</name>
<dbReference type="AlphaFoldDB" id="A0A1W2D5M0"/>
<gene>
    <name evidence="4" type="ORF">SAMN02745168_0338</name>
</gene>
<feature type="coiled-coil region" evidence="1">
    <location>
        <begin position="308"/>
        <end position="335"/>
    </location>
</feature>
<accession>A0A1W2D5M0</accession>
<dbReference type="RefSeq" id="WP_200809737.1">
    <property type="nucleotide sequence ID" value="NZ_FWXW01000019.1"/>
</dbReference>
<organism evidence="4 5">
    <name type="scientific">Papillibacter cinnamivorans DSM 12816</name>
    <dbReference type="NCBI Taxonomy" id="1122930"/>
    <lineage>
        <taxon>Bacteria</taxon>
        <taxon>Bacillati</taxon>
        <taxon>Bacillota</taxon>
        <taxon>Clostridia</taxon>
        <taxon>Eubacteriales</taxon>
        <taxon>Oscillospiraceae</taxon>
        <taxon>Papillibacter</taxon>
    </lineage>
</organism>
<evidence type="ECO:0000256" key="2">
    <source>
        <dbReference type="SAM" id="MobiDB-lite"/>
    </source>
</evidence>
<feature type="region of interest" description="Disordered" evidence="2">
    <location>
        <begin position="281"/>
        <end position="308"/>
    </location>
</feature>
<protein>
    <recommendedName>
        <fullName evidence="3">Phage-Barnase-EndoU-ColicinE5/D-RelE like nuclease 3 domain-containing protein</fullName>
    </recommendedName>
</protein>
<feature type="non-terminal residue" evidence="4">
    <location>
        <position position="1"/>
    </location>
</feature>
<dbReference type="Proteomes" id="UP000192790">
    <property type="component" value="Unassembled WGS sequence"/>
</dbReference>
<evidence type="ECO:0000313" key="4">
    <source>
        <dbReference type="EMBL" id="SMC92338.1"/>
    </source>
</evidence>
<reference evidence="4 5" key="1">
    <citation type="submission" date="2017-04" db="EMBL/GenBank/DDBJ databases">
        <authorList>
            <person name="Afonso C.L."/>
            <person name="Miller P.J."/>
            <person name="Scott M.A."/>
            <person name="Spackman E."/>
            <person name="Goraichik I."/>
            <person name="Dimitrov K.M."/>
            <person name="Suarez D.L."/>
            <person name="Swayne D.E."/>
        </authorList>
    </citation>
    <scope>NUCLEOTIDE SEQUENCE [LARGE SCALE GENOMIC DNA]</scope>
    <source>
        <strain evidence="4 5">DSM 12816</strain>
    </source>
</reference>
<dbReference type="EMBL" id="FWXW01000019">
    <property type="protein sequence ID" value="SMC92338.1"/>
    <property type="molecule type" value="Genomic_DNA"/>
</dbReference>
<dbReference type="InterPro" id="IPR041301">
    <property type="entry name" value="PBECR3"/>
</dbReference>
<proteinExistence type="predicted"/>
<feature type="domain" description="Phage-Barnase-EndoU-ColicinE5/D-RelE like nuclease 3" evidence="3">
    <location>
        <begin position="138"/>
        <end position="250"/>
    </location>
</feature>
<evidence type="ECO:0000256" key="1">
    <source>
        <dbReference type="SAM" id="Coils"/>
    </source>
</evidence>
<evidence type="ECO:0000313" key="5">
    <source>
        <dbReference type="Proteomes" id="UP000192790"/>
    </source>
</evidence>
<evidence type="ECO:0000259" key="3">
    <source>
        <dbReference type="Pfam" id="PF18812"/>
    </source>
</evidence>
<keyword evidence="5" id="KW-1185">Reference proteome</keyword>
<dbReference type="STRING" id="1122930.SAMN02745168_0338"/>
<keyword evidence="1" id="KW-0175">Coiled coil</keyword>
<feature type="compositionally biased region" description="Polar residues" evidence="2">
    <location>
        <begin position="281"/>
        <end position="304"/>
    </location>
</feature>
<dbReference type="Pfam" id="PF18812">
    <property type="entry name" value="PBECR3"/>
    <property type="match status" value="1"/>
</dbReference>
<sequence length="521" mass="56687">VYLQLNTSILKDNEVKAFTPQALYAYVLGAITAGAFNAVSAAAEAGEFAYKSSAAYENTTGTLEKSNADTEISDSTKFRADYSAEQAVAIWREGKTFRNVIANLDTTVSDFFVRWKNGRKSHTGEKLEKLYLGKTTSEAAKQISEIVGYEIGERDYIITNDDIKHIYDQHGNSEKELSKGNLPLTKRVVDMLPEILASPDAVYAGHLENESSGRIGIIFEKMLDDGRIVYVQFDNAGRGTLQGRTLYIKAAGTSIPTVNASKGASTFTSETIGSEVPAHNSIAQNTGNVNSGKARTFDNTSPAESDSRADLDRFIAEWTEEIDRQRQEQREQEILDLYNQYVPLNEETLASQKNKGYTGNEDTTEGAGNKAGIPKVQVDEILKTPKYSRPDPATYLKEEYITSHTTQFKDGVTKISYQAPSGYAGPPGGTFVMPTSVADDLIARAGGDVSELERLLGLDPGELGTNPVRIDIANPSGLRMPSGNEKGANFKWIPGGYTSGGIPEVIIDSPGPGQYIVRPIK</sequence>